<feature type="compositionally biased region" description="Basic residues" evidence="7">
    <location>
        <begin position="15"/>
        <end position="24"/>
    </location>
</feature>
<dbReference type="GO" id="GO:0030692">
    <property type="term" value="C:Noc4p-Nop14p complex"/>
    <property type="evidence" value="ECO:0007669"/>
    <property type="project" value="TreeGrafter"/>
</dbReference>
<feature type="compositionally biased region" description="Acidic residues" evidence="7">
    <location>
        <begin position="153"/>
        <end position="166"/>
    </location>
</feature>
<dbReference type="GO" id="GO:0030490">
    <property type="term" value="P:maturation of SSU-rRNA"/>
    <property type="evidence" value="ECO:0007669"/>
    <property type="project" value="TreeGrafter"/>
</dbReference>
<dbReference type="AlphaFoldDB" id="A0A811MK48"/>
<keyword evidence="4" id="KW-0698">rRNA processing</keyword>
<organism evidence="8 9">
    <name type="scientific">Miscanthus lutarioriparius</name>
    <dbReference type="NCBI Taxonomy" id="422564"/>
    <lineage>
        <taxon>Eukaryota</taxon>
        <taxon>Viridiplantae</taxon>
        <taxon>Streptophyta</taxon>
        <taxon>Embryophyta</taxon>
        <taxon>Tracheophyta</taxon>
        <taxon>Spermatophyta</taxon>
        <taxon>Magnoliopsida</taxon>
        <taxon>Liliopsida</taxon>
        <taxon>Poales</taxon>
        <taxon>Poaceae</taxon>
        <taxon>PACMAD clade</taxon>
        <taxon>Panicoideae</taxon>
        <taxon>Andropogonodae</taxon>
        <taxon>Andropogoneae</taxon>
        <taxon>Saccharinae</taxon>
        <taxon>Miscanthus</taxon>
    </lineage>
</organism>
<dbReference type="EMBL" id="CAJGYO010000001">
    <property type="protein sequence ID" value="CAD6205796.1"/>
    <property type="molecule type" value="Genomic_DNA"/>
</dbReference>
<dbReference type="GO" id="GO:0032040">
    <property type="term" value="C:small-subunit processome"/>
    <property type="evidence" value="ECO:0007669"/>
    <property type="project" value="InterPro"/>
</dbReference>
<feature type="region of interest" description="Disordered" evidence="7">
    <location>
        <begin position="1"/>
        <end position="43"/>
    </location>
</feature>
<dbReference type="OrthoDB" id="441771at2759"/>
<feature type="compositionally biased region" description="Acidic residues" evidence="7">
    <location>
        <begin position="395"/>
        <end position="424"/>
    </location>
</feature>
<keyword evidence="3" id="KW-0690">Ribosome biogenesis</keyword>
<dbReference type="Pfam" id="PF04147">
    <property type="entry name" value="Nop14"/>
    <property type="match status" value="1"/>
</dbReference>
<evidence type="ECO:0000256" key="4">
    <source>
        <dbReference type="ARBA" id="ARBA00022552"/>
    </source>
</evidence>
<evidence type="ECO:0000256" key="2">
    <source>
        <dbReference type="ARBA" id="ARBA00007466"/>
    </source>
</evidence>
<feature type="region of interest" description="Disordered" evidence="7">
    <location>
        <begin position="294"/>
        <end position="445"/>
    </location>
</feature>
<comment type="caution">
    <text evidence="8">The sequence shown here is derived from an EMBL/GenBank/DDBJ whole genome shotgun (WGS) entry which is preliminary data.</text>
</comment>
<evidence type="ECO:0000313" key="8">
    <source>
        <dbReference type="EMBL" id="CAD6205796.1"/>
    </source>
</evidence>
<evidence type="ECO:0000313" key="9">
    <source>
        <dbReference type="Proteomes" id="UP000604825"/>
    </source>
</evidence>
<dbReference type="Proteomes" id="UP000604825">
    <property type="component" value="Unassembled WGS sequence"/>
</dbReference>
<feature type="compositionally biased region" description="Basic and acidic residues" evidence="7">
    <location>
        <begin position="294"/>
        <end position="328"/>
    </location>
</feature>
<sequence length="930" mass="105751">MAKTKPMAAAAGEKKKSKGKKKGKNGPAKVAMKARGAAAEERSNPFEAIWSRRKFDVLGKKSKGEERRVSRSRSEAIRKRENTLLKEFVESGKSSVFHDRRIGERDDTLPEFDKAILRQQRERLARLKRESKYNLSDDDEYEANVHNMLSEKDDFDEEVPLDDGSDDEGKMVLSKKRLSLQSDDHPSVTDLPQETHASFIATGQKSKKEVMTEIISKSKFYKAQRAKEREEDEHLVEKLDNDFASLAQTQALLSLTESAKVKVNKNDPSAGLTGKEIFNKAKADTYEKLVKEMVMDQRARPSDRTKTPEEIAQEEKERLEKLEEERQKRMLGTADSSDEDDDNEDDKHMKLGNSKPISGDDLGDSFSVDESIGKKKGWVDEIYEREGRKIGDDAAASDDGESDDENAGDDGADDEEDSEEDSSDNDFGNMSARDWEQSDDDEVDVGDDEMEDFKEKEQEINGKVVDKDAHNLKGESNVKPQVKDGSIPFVIDAPNDLKDLSSLLDGCSEAEIIEIISRIRTCNSIRLAAENRRKMQVFYGVLLQYFAILATQSPVKFRIIDTLVKPLIEMSGETPYFAAICARERLIHTRTRLCEDIKAPGKSSWPNLKILLLLRLWSLIFPCSDFRHVVATPLLLLMCEYLMRCPIQSGRDVAVGSFLCSMVLVVTKESKKFCPEAIGFLQSLLVTSLKGKVGTHLHNQINDQFMELKTSKPWLSIHDQVHEVNPVNILEIVGMDPDAPYFSSDNFKTGVLLSVAECLRGFVIIHEGLCSFPETFLPISSLLQEILERSELPGTLQDIFHEIIDLVKKRSDEHHASREPLRMRKKKPEPIKQLNPKFEENYIKGLDYDPDRERAQMKKMRKRVKSEMKGAKRELQKDNYFLAAVKEKERRKRDEERAEMYGKAMAFLQEQESAFKSGQLGKGKGRKRRR</sequence>
<keyword evidence="5" id="KW-0539">Nucleus</keyword>
<gene>
    <name evidence="8" type="ORF">NCGR_LOCUS3564</name>
</gene>
<comment type="subcellular location">
    <subcellularLocation>
        <location evidence="1">Nucleus</location>
        <location evidence="1">Nucleolus</location>
    </subcellularLocation>
</comment>
<proteinExistence type="inferred from homology"/>
<dbReference type="InterPro" id="IPR007276">
    <property type="entry name" value="Nop14"/>
</dbReference>
<evidence type="ECO:0000256" key="6">
    <source>
        <dbReference type="ARBA" id="ARBA00024695"/>
    </source>
</evidence>
<name>A0A811MK48_9POAL</name>
<feature type="compositionally biased region" description="Low complexity" evidence="7">
    <location>
        <begin position="25"/>
        <end position="37"/>
    </location>
</feature>
<dbReference type="PANTHER" id="PTHR23183:SF0">
    <property type="entry name" value="NUCLEOLAR PROTEIN 14"/>
    <property type="match status" value="1"/>
</dbReference>
<evidence type="ECO:0000256" key="7">
    <source>
        <dbReference type="SAM" id="MobiDB-lite"/>
    </source>
</evidence>
<keyword evidence="9" id="KW-1185">Reference proteome</keyword>
<feature type="compositionally biased region" description="Basic and acidic residues" evidence="7">
    <location>
        <begin position="371"/>
        <end position="392"/>
    </location>
</feature>
<evidence type="ECO:0000256" key="5">
    <source>
        <dbReference type="ARBA" id="ARBA00023242"/>
    </source>
</evidence>
<feature type="region of interest" description="Disordered" evidence="7">
    <location>
        <begin position="149"/>
        <end position="172"/>
    </location>
</feature>
<reference evidence="8" key="1">
    <citation type="submission" date="2020-10" db="EMBL/GenBank/DDBJ databases">
        <authorList>
            <person name="Han B."/>
            <person name="Lu T."/>
            <person name="Zhao Q."/>
            <person name="Huang X."/>
            <person name="Zhao Y."/>
        </authorList>
    </citation>
    <scope>NUCLEOTIDE SEQUENCE</scope>
</reference>
<feature type="region of interest" description="Disordered" evidence="7">
    <location>
        <begin position="910"/>
        <end position="930"/>
    </location>
</feature>
<dbReference type="PANTHER" id="PTHR23183">
    <property type="entry name" value="NOP14"/>
    <property type="match status" value="1"/>
</dbReference>
<evidence type="ECO:0008006" key="10">
    <source>
        <dbReference type="Google" id="ProtNLM"/>
    </source>
</evidence>
<evidence type="ECO:0000256" key="1">
    <source>
        <dbReference type="ARBA" id="ARBA00004604"/>
    </source>
</evidence>
<evidence type="ECO:0000256" key="3">
    <source>
        <dbReference type="ARBA" id="ARBA00022517"/>
    </source>
</evidence>
<comment type="similarity">
    <text evidence="2">Belongs to the NOP14 family.</text>
</comment>
<comment type="function">
    <text evidence="6">Involved in nucleolar processing of pre-18S ribosomal RNA. Has a role in the nuclear export of 40S pre-ribosomal subunit to the cytoplasm.</text>
</comment>
<accession>A0A811MK48</accession>
<protein>
    <recommendedName>
        <fullName evidence="10">Nucleolar protein 14</fullName>
    </recommendedName>
</protein>